<feature type="domain" description="N-acetyltransferase" evidence="3">
    <location>
        <begin position="2"/>
        <end position="164"/>
    </location>
</feature>
<name>A0ABY5TXV0_LACSH</name>
<keyword evidence="2" id="KW-0012">Acyltransferase</keyword>
<organism evidence="4 5">
    <name type="scientific">Laceyella sacchari</name>
    <name type="common">Thermoactinomyces thalpophilus</name>
    <dbReference type="NCBI Taxonomy" id="37482"/>
    <lineage>
        <taxon>Bacteria</taxon>
        <taxon>Bacillati</taxon>
        <taxon>Bacillota</taxon>
        <taxon>Bacilli</taxon>
        <taxon>Bacillales</taxon>
        <taxon>Thermoactinomycetaceae</taxon>
        <taxon>Laceyella</taxon>
    </lineage>
</organism>
<dbReference type="EMBL" id="CP103866">
    <property type="protein sequence ID" value="UWE02241.1"/>
    <property type="molecule type" value="Genomic_DNA"/>
</dbReference>
<dbReference type="Pfam" id="PF00583">
    <property type="entry name" value="Acetyltransf_1"/>
    <property type="match status" value="1"/>
</dbReference>
<keyword evidence="1" id="KW-0808">Transferase</keyword>
<gene>
    <name evidence="4" type="ORF">NYR52_08485</name>
</gene>
<accession>A0ABY5TXV0</accession>
<dbReference type="NCBIfam" id="NF040503">
    <property type="entry name" value="resist_ArsN1a"/>
    <property type="match status" value="1"/>
</dbReference>
<protein>
    <submittedName>
        <fullName evidence="4">Arsinothricin resistance N-acetyltransferase ArsN1</fullName>
    </submittedName>
</protein>
<sequence length="167" mass="19282">MVIIRSALPSDALAITEIYNQGIQTRRATFETSLYTVENRRKWIVEQEEHYPILVAVLDELVVGFACVHPYRSRDCYRGIGEFSIYIRDGYKGRGIGKHLLHSLVEACAKRGYWKLVSRIFDFNHASRALCRACGFREVGIYEKHSKLDGEWLDCVIVEKLIIENLD</sequence>
<evidence type="ECO:0000256" key="2">
    <source>
        <dbReference type="ARBA" id="ARBA00023315"/>
    </source>
</evidence>
<dbReference type="InterPro" id="IPR016181">
    <property type="entry name" value="Acyl_CoA_acyltransferase"/>
</dbReference>
<dbReference type="RefSeq" id="WP_198052885.1">
    <property type="nucleotide sequence ID" value="NZ_CP103866.1"/>
</dbReference>
<reference evidence="4" key="1">
    <citation type="submission" date="2022-08" db="EMBL/GenBank/DDBJ databases">
        <title>The complete genome sequence of the thermophilic bacterium Laceyella sacchari FBKL4.010 reveals the basis for tetramethylpyrazine biosynthesis in Moutai-flavor Daqu.</title>
        <authorList>
            <person name="Li D."/>
            <person name="Huang W."/>
            <person name="Wang C."/>
            <person name="Qiu S."/>
        </authorList>
    </citation>
    <scope>NUCLEOTIDE SEQUENCE</scope>
    <source>
        <strain evidence="4">FBKL4.014</strain>
    </source>
</reference>
<dbReference type="PROSITE" id="PS51186">
    <property type="entry name" value="GNAT"/>
    <property type="match status" value="1"/>
</dbReference>
<proteinExistence type="predicted"/>
<keyword evidence="5" id="KW-1185">Reference proteome</keyword>
<dbReference type="Proteomes" id="UP001058650">
    <property type="component" value="Chromosome"/>
</dbReference>
<evidence type="ECO:0000313" key="5">
    <source>
        <dbReference type="Proteomes" id="UP001058650"/>
    </source>
</evidence>
<evidence type="ECO:0000259" key="3">
    <source>
        <dbReference type="PROSITE" id="PS51186"/>
    </source>
</evidence>
<dbReference type="Gene3D" id="3.40.630.30">
    <property type="match status" value="1"/>
</dbReference>
<dbReference type="InterPro" id="IPR000182">
    <property type="entry name" value="GNAT_dom"/>
</dbReference>
<dbReference type="PANTHER" id="PTHR43072">
    <property type="entry name" value="N-ACETYLTRANSFERASE"/>
    <property type="match status" value="1"/>
</dbReference>
<dbReference type="CDD" id="cd04301">
    <property type="entry name" value="NAT_SF"/>
    <property type="match status" value="1"/>
</dbReference>
<evidence type="ECO:0000256" key="1">
    <source>
        <dbReference type="ARBA" id="ARBA00022679"/>
    </source>
</evidence>
<evidence type="ECO:0000313" key="4">
    <source>
        <dbReference type="EMBL" id="UWE02241.1"/>
    </source>
</evidence>
<dbReference type="PANTHER" id="PTHR43072:SF23">
    <property type="entry name" value="UPF0039 PROTEIN C11D3.02C"/>
    <property type="match status" value="1"/>
</dbReference>
<dbReference type="SUPFAM" id="SSF55729">
    <property type="entry name" value="Acyl-CoA N-acyltransferases (Nat)"/>
    <property type="match status" value="1"/>
</dbReference>